<evidence type="ECO:0000256" key="4">
    <source>
        <dbReference type="ARBA" id="ARBA00022723"/>
    </source>
</evidence>
<reference evidence="8" key="1">
    <citation type="journal article" date="2017" name="Gigascience">
        <title>The genome draft of coconut (Cocos nucifera).</title>
        <authorList>
            <person name="Xiao Y."/>
            <person name="Xu P."/>
            <person name="Fan H."/>
            <person name="Baudouin L."/>
            <person name="Xia W."/>
            <person name="Bocs S."/>
            <person name="Xu J."/>
            <person name="Li Q."/>
            <person name="Guo A."/>
            <person name="Zhou L."/>
            <person name="Li J."/>
            <person name="Wu Y."/>
            <person name="Ma Z."/>
            <person name="Armero A."/>
            <person name="Issali A.E."/>
            <person name="Liu N."/>
            <person name="Peng M."/>
            <person name="Yang Y."/>
        </authorList>
    </citation>
    <scope>NUCLEOTIDE SEQUENCE</scope>
    <source>
        <tissue evidence="8">Spear leaf of Hainan Tall coconut</tissue>
    </source>
</reference>
<evidence type="ECO:0000256" key="5">
    <source>
        <dbReference type="PROSITE-ProRule" id="PRU01131"/>
    </source>
</evidence>
<proteinExistence type="inferred from homology"/>
<dbReference type="PANTHER" id="PTHR33059:SF4">
    <property type="entry name" value="FCS-LIKE ZINC FINGER 5"/>
    <property type="match status" value="1"/>
</dbReference>
<dbReference type="OrthoDB" id="1925036at2759"/>
<gene>
    <name evidence="8" type="ORF">COCNU_05G006260</name>
</gene>
<keyword evidence="9" id="KW-1185">Reference proteome</keyword>
<reference evidence="8" key="2">
    <citation type="submission" date="2019-07" db="EMBL/GenBank/DDBJ databases">
        <authorList>
            <person name="Yang Y."/>
            <person name="Bocs S."/>
            <person name="Baudouin L."/>
        </authorList>
    </citation>
    <scope>NUCLEOTIDE SEQUENCE</scope>
    <source>
        <tissue evidence="8">Spear leaf of Hainan Tall coconut</tissue>
    </source>
</reference>
<sequence length="300" mass="32694">MRRTTSMTEFSVDILADVEAPQPSDHEGAHHGHGHNGHQRDRQRAAAAESSGAQRRYAGAAGAEWLEARHLGAMVSPRGAGYRRSSELGVVETAPFLKACSLCKRRLGPGRDTFMYREMLLGKRPRPPMRRTTSMTEFSVDILADVEAPQPSDHEGAHHGHGHNGHQRDRQRAAAAESSGAQRRYAGAAGAEWLEARHLGAMVSPRGAGYRRSSELGVVETAPFLKACSLCKRRLGPGRDTFMYRGDIAFCSLECRQQQMNLDERKEKCSLTSIKDSPPPTTSSSSEQSGNGETIAAAYA</sequence>
<dbReference type="GO" id="GO:0005737">
    <property type="term" value="C:cytoplasm"/>
    <property type="evidence" value="ECO:0007669"/>
    <property type="project" value="UniProtKB-SubCell"/>
</dbReference>
<dbReference type="PANTHER" id="PTHR33059">
    <property type="entry name" value="FCS-LIKE ZINC FINGER 5"/>
    <property type="match status" value="1"/>
</dbReference>
<comment type="subcellular location">
    <subcellularLocation>
        <location evidence="1">Cytoplasm</location>
    </subcellularLocation>
</comment>
<organism evidence="8 9">
    <name type="scientific">Cocos nucifera</name>
    <name type="common">Coconut palm</name>
    <dbReference type="NCBI Taxonomy" id="13894"/>
    <lineage>
        <taxon>Eukaryota</taxon>
        <taxon>Viridiplantae</taxon>
        <taxon>Streptophyta</taxon>
        <taxon>Embryophyta</taxon>
        <taxon>Tracheophyta</taxon>
        <taxon>Spermatophyta</taxon>
        <taxon>Magnoliopsida</taxon>
        <taxon>Liliopsida</taxon>
        <taxon>Arecaceae</taxon>
        <taxon>Arecoideae</taxon>
        <taxon>Cocoseae</taxon>
        <taxon>Attaleinae</taxon>
        <taxon>Cocos</taxon>
    </lineage>
</organism>
<evidence type="ECO:0000256" key="1">
    <source>
        <dbReference type="ARBA" id="ARBA00004496"/>
    </source>
</evidence>
<feature type="domain" description="FLZ-type" evidence="7">
    <location>
        <begin position="223"/>
        <end position="267"/>
    </location>
</feature>
<dbReference type="EMBL" id="CM017876">
    <property type="protein sequence ID" value="KAG1342397.1"/>
    <property type="molecule type" value="Genomic_DNA"/>
</dbReference>
<dbReference type="InterPro" id="IPR007650">
    <property type="entry name" value="Zf-FLZ_dom"/>
</dbReference>
<dbReference type="Proteomes" id="UP000797356">
    <property type="component" value="Chromosome 5"/>
</dbReference>
<comment type="similarity">
    <text evidence="2">Belongs to the FLZ family.</text>
</comment>
<evidence type="ECO:0000313" key="9">
    <source>
        <dbReference type="Proteomes" id="UP000797356"/>
    </source>
</evidence>
<evidence type="ECO:0000313" key="8">
    <source>
        <dbReference type="EMBL" id="KAG1342397.1"/>
    </source>
</evidence>
<evidence type="ECO:0000256" key="3">
    <source>
        <dbReference type="ARBA" id="ARBA00022490"/>
    </source>
</evidence>
<protein>
    <submittedName>
        <fullName evidence="8">Putative FCS-Like Zinc finger 5</fullName>
    </submittedName>
</protein>
<dbReference type="AlphaFoldDB" id="A0A8K0I8L3"/>
<feature type="region of interest" description="Disordered" evidence="6">
    <location>
        <begin position="266"/>
        <end position="300"/>
    </location>
</feature>
<name>A0A8K0I8L3_COCNU</name>
<feature type="region of interest" description="Disordered" evidence="6">
    <location>
        <begin position="149"/>
        <end position="181"/>
    </location>
</feature>
<evidence type="ECO:0000256" key="2">
    <source>
        <dbReference type="ARBA" id="ARBA00009374"/>
    </source>
</evidence>
<evidence type="ECO:0000259" key="7">
    <source>
        <dbReference type="PROSITE" id="PS51795"/>
    </source>
</evidence>
<feature type="region of interest" description="Disordered" evidence="6">
    <location>
        <begin position="21"/>
        <end position="54"/>
    </location>
</feature>
<keyword evidence="3" id="KW-0963">Cytoplasm</keyword>
<comment type="caution">
    <text evidence="8">The sequence shown here is derived from an EMBL/GenBank/DDBJ whole genome shotgun (WGS) entry which is preliminary data.</text>
</comment>
<dbReference type="GO" id="GO:0046872">
    <property type="term" value="F:metal ion binding"/>
    <property type="evidence" value="ECO:0007669"/>
    <property type="project" value="UniProtKB-KW"/>
</dbReference>
<accession>A0A8K0I8L3</accession>
<evidence type="ECO:0000256" key="6">
    <source>
        <dbReference type="SAM" id="MobiDB-lite"/>
    </source>
</evidence>
<dbReference type="Pfam" id="PF04570">
    <property type="entry name" value="zf-FLZ"/>
    <property type="match status" value="2"/>
</dbReference>
<keyword evidence="4" id="KW-0479">Metal-binding</keyword>
<feature type="zinc finger region" description="FLZ-type" evidence="5">
    <location>
        <begin position="223"/>
        <end position="267"/>
    </location>
</feature>
<dbReference type="PROSITE" id="PS51795">
    <property type="entry name" value="ZF_FLZ"/>
    <property type="match status" value="1"/>
</dbReference>